<protein>
    <submittedName>
        <fullName evidence="1">Uncharacterized protein</fullName>
    </submittedName>
</protein>
<name>A0AAQ3RF90_VIGMU</name>
<organism evidence="1 2">
    <name type="scientific">Vigna mungo</name>
    <name type="common">Black gram</name>
    <name type="synonym">Phaseolus mungo</name>
    <dbReference type="NCBI Taxonomy" id="3915"/>
    <lineage>
        <taxon>Eukaryota</taxon>
        <taxon>Viridiplantae</taxon>
        <taxon>Streptophyta</taxon>
        <taxon>Embryophyta</taxon>
        <taxon>Tracheophyta</taxon>
        <taxon>Spermatophyta</taxon>
        <taxon>Magnoliopsida</taxon>
        <taxon>eudicotyledons</taxon>
        <taxon>Gunneridae</taxon>
        <taxon>Pentapetalae</taxon>
        <taxon>rosids</taxon>
        <taxon>fabids</taxon>
        <taxon>Fabales</taxon>
        <taxon>Fabaceae</taxon>
        <taxon>Papilionoideae</taxon>
        <taxon>50 kb inversion clade</taxon>
        <taxon>NPAAA clade</taxon>
        <taxon>indigoferoid/millettioid clade</taxon>
        <taxon>Phaseoleae</taxon>
        <taxon>Vigna</taxon>
    </lineage>
</organism>
<evidence type="ECO:0000313" key="1">
    <source>
        <dbReference type="EMBL" id="WVY90552.1"/>
    </source>
</evidence>
<proteinExistence type="predicted"/>
<accession>A0AAQ3RF90</accession>
<reference evidence="1 2" key="1">
    <citation type="journal article" date="2023" name="Life. Sci Alliance">
        <title>Evolutionary insights into 3D genome organization and epigenetic landscape of Vigna mungo.</title>
        <authorList>
            <person name="Junaid A."/>
            <person name="Singh B."/>
            <person name="Bhatia S."/>
        </authorList>
    </citation>
    <scope>NUCLEOTIDE SEQUENCE [LARGE SCALE GENOMIC DNA]</scope>
    <source>
        <strain evidence="1">Urdbean</strain>
    </source>
</reference>
<dbReference type="Proteomes" id="UP001374535">
    <property type="component" value="Chromosome 11"/>
</dbReference>
<evidence type="ECO:0000313" key="2">
    <source>
        <dbReference type="Proteomes" id="UP001374535"/>
    </source>
</evidence>
<keyword evidence="2" id="KW-1185">Reference proteome</keyword>
<dbReference type="EMBL" id="CP144690">
    <property type="protein sequence ID" value="WVY90552.1"/>
    <property type="molecule type" value="Genomic_DNA"/>
</dbReference>
<gene>
    <name evidence="1" type="ORF">V8G54_036066</name>
</gene>
<sequence>MQVQIIQPFQDLLRPLLEGLHGNMPVPLPILPQITTGTNLSDEIQSVTLVIPPDIVKCDDVFVGQASEQPHFRVKPIHHGRIITEIPQLHLVPSHLYSFFLIKCTVHFFHSTTTKQLTVSTIATSWICLDKWLRIFV</sequence>
<dbReference type="AlphaFoldDB" id="A0AAQ3RF90"/>